<feature type="compositionally biased region" description="Pro residues" evidence="1">
    <location>
        <begin position="118"/>
        <end position="130"/>
    </location>
</feature>
<feature type="region of interest" description="Disordered" evidence="1">
    <location>
        <begin position="118"/>
        <end position="139"/>
    </location>
</feature>
<protein>
    <submittedName>
        <fullName evidence="2">Uncharacterized protein</fullName>
    </submittedName>
</protein>
<evidence type="ECO:0000256" key="1">
    <source>
        <dbReference type="SAM" id="MobiDB-lite"/>
    </source>
</evidence>
<dbReference type="VEuPathDB" id="VectorBase:AATE019556"/>
<evidence type="ECO:0000313" key="2">
    <source>
        <dbReference type="EnsemblMetazoa" id="AATE019556-PA.1"/>
    </source>
</evidence>
<proteinExistence type="predicted"/>
<dbReference type="AlphaFoldDB" id="A0A182JK35"/>
<accession>A0A182JK35</accession>
<organism evidence="2">
    <name type="scientific">Anopheles atroparvus</name>
    <name type="common">European mosquito</name>
    <dbReference type="NCBI Taxonomy" id="41427"/>
    <lineage>
        <taxon>Eukaryota</taxon>
        <taxon>Metazoa</taxon>
        <taxon>Ecdysozoa</taxon>
        <taxon>Arthropoda</taxon>
        <taxon>Hexapoda</taxon>
        <taxon>Insecta</taxon>
        <taxon>Pterygota</taxon>
        <taxon>Neoptera</taxon>
        <taxon>Endopterygota</taxon>
        <taxon>Diptera</taxon>
        <taxon>Nematocera</taxon>
        <taxon>Culicoidea</taxon>
        <taxon>Culicidae</taxon>
        <taxon>Anophelinae</taxon>
        <taxon>Anopheles</taxon>
    </lineage>
</organism>
<reference evidence="2" key="1">
    <citation type="submission" date="2022-08" db="UniProtKB">
        <authorList>
            <consortium name="EnsemblMetazoa"/>
        </authorList>
    </citation>
    <scope>IDENTIFICATION</scope>
    <source>
        <strain evidence="2">EBRO</strain>
    </source>
</reference>
<feature type="compositionally biased region" description="Basic and acidic residues" evidence="1">
    <location>
        <begin position="53"/>
        <end position="63"/>
    </location>
</feature>
<sequence length="229" mass="24845">MARAGHGRSTTVPRALAQSGACCARPRVPAGRERTTSRTPTSFKRHRTTKARVQPEPDEERRTPRTTCGPRLGRSRVPVPADRGEASSLFASSAPAHCRLRLLIGAYRVGCTGPGCPRPPPSSPLTPPPTTSGGGRNVGRRWLRFPLPLPPLLLRSVEKENEINAASTRLQQGEEGGETYHAQTHDSNEIILDHFQGTEEHSTRTLPASAVDFSSGRIHCSTGRLPERS</sequence>
<name>A0A182JK35_ANOAO</name>
<dbReference type="EnsemblMetazoa" id="AATE019556-RA">
    <property type="protein sequence ID" value="AATE019556-PA.1"/>
    <property type="gene ID" value="AATE019556"/>
</dbReference>
<feature type="region of interest" description="Disordered" evidence="1">
    <location>
        <begin position="1"/>
        <end position="80"/>
    </location>
</feature>